<dbReference type="OrthoDB" id="5624443at2"/>
<dbReference type="EMBL" id="JH651384">
    <property type="protein sequence ID" value="EIJ33416.1"/>
    <property type="molecule type" value="Genomic_DNA"/>
</dbReference>
<gene>
    <name evidence="1" type="ORF">Thini_0780</name>
</gene>
<keyword evidence="2" id="KW-1185">Reference proteome</keyword>
<dbReference type="RefSeq" id="WP_002707368.1">
    <property type="nucleotide sequence ID" value="NZ_JH651384.1"/>
</dbReference>
<dbReference type="Pfam" id="PF06226">
    <property type="entry name" value="DUF1007"/>
    <property type="match status" value="1"/>
</dbReference>
<name>A0A656HD80_THINJ</name>
<reference evidence="2" key="1">
    <citation type="journal article" date="2011" name="Stand. Genomic Sci.">
        <title>Genome sequence of the filamentous, gliding Thiothrix nivea neotype strain (JP2(T)).</title>
        <authorList>
            <person name="Lapidus A."/>
            <person name="Nolan M."/>
            <person name="Lucas S."/>
            <person name="Glavina Del Rio T."/>
            <person name="Tice H."/>
            <person name="Cheng J.F."/>
            <person name="Tapia R."/>
            <person name="Han C."/>
            <person name="Goodwin L."/>
            <person name="Pitluck S."/>
            <person name="Liolios K."/>
            <person name="Pagani I."/>
            <person name="Ivanova N."/>
            <person name="Huntemann M."/>
            <person name="Mavromatis K."/>
            <person name="Mikhailova N."/>
            <person name="Pati A."/>
            <person name="Chen A."/>
            <person name="Palaniappan K."/>
            <person name="Land M."/>
            <person name="Brambilla E.M."/>
            <person name="Rohde M."/>
            <person name="Abt B."/>
            <person name="Verbarg S."/>
            <person name="Goker M."/>
            <person name="Bristow J."/>
            <person name="Eisen J.A."/>
            <person name="Markowitz V."/>
            <person name="Hugenholtz P."/>
            <person name="Kyrpides N.C."/>
            <person name="Klenk H.P."/>
            <person name="Woyke T."/>
        </authorList>
    </citation>
    <scope>NUCLEOTIDE SEQUENCE [LARGE SCALE GENOMIC DNA]</scope>
    <source>
        <strain evidence="2">ATCC 35100 / DSM 5205 / JP2</strain>
    </source>
</reference>
<evidence type="ECO:0000313" key="1">
    <source>
        <dbReference type="EMBL" id="EIJ33416.1"/>
    </source>
</evidence>
<dbReference type="Proteomes" id="UP000005317">
    <property type="component" value="Unassembled WGS sequence"/>
</dbReference>
<sequence length="195" mass="21537" precursor="true">MSFNNFWLGVAVVLSSFTRPVLAGGFHYDIDVNNQLVEDASGKLTGLQMRWLYGQEVSQMLLEGEDLSAGKRAASLQALADQMLGDLLKLNYFTRLNLDGQALQLVTVTRYRLELTQDQRLQLDFLLPIVTPQHLAGKKLDVALADSSGSATLKYRDASRIKLGSKLKATCTVGLEQKEDFAHGDPAQIAHVQCR</sequence>
<dbReference type="AlphaFoldDB" id="A0A656HD80"/>
<accession>A0A656HD80</accession>
<protein>
    <submittedName>
        <fullName evidence="1">Uncharacterized protein</fullName>
    </submittedName>
</protein>
<proteinExistence type="predicted"/>
<dbReference type="InterPro" id="IPR010412">
    <property type="entry name" value="DUF1007"/>
</dbReference>
<organism evidence="1 2">
    <name type="scientific">Thiothrix nivea (strain ATCC 35100 / DSM 5205 / JP2)</name>
    <dbReference type="NCBI Taxonomy" id="870187"/>
    <lineage>
        <taxon>Bacteria</taxon>
        <taxon>Pseudomonadati</taxon>
        <taxon>Pseudomonadota</taxon>
        <taxon>Gammaproteobacteria</taxon>
        <taxon>Thiotrichales</taxon>
        <taxon>Thiotrichaceae</taxon>
        <taxon>Thiothrix</taxon>
    </lineage>
</organism>
<evidence type="ECO:0000313" key="2">
    <source>
        <dbReference type="Proteomes" id="UP000005317"/>
    </source>
</evidence>